<proteinExistence type="predicted"/>
<dbReference type="EMBL" id="BNJK01000002">
    <property type="protein sequence ID" value="GHP00026.1"/>
    <property type="molecule type" value="Genomic_DNA"/>
</dbReference>
<dbReference type="InterPro" id="IPR038721">
    <property type="entry name" value="IS701-like_DDE_dom"/>
</dbReference>
<organism evidence="2 3">
    <name type="scientific">Reticulibacter mediterranei</name>
    <dbReference type="NCBI Taxonomy" id="2778369"/>
    <lineage>
        <taxon>Bacteria</taxon>
        <taxon>Bacillati</taxon>
        <taxon>Chloroflexota</taxon>
        <taxon>Ktedonobacteria</taxon>
        <taxon>Ktedonobacterales</taxon>
        <taxon>Reticulibacteraceae</taxon>
        <taxon>Reticulibacter</taxon>
    </lineage>
</organism>
<accession>A0A8J3IWY7</accession>
<comment type="caution">
    <text evidence="2">The sequence shown here is derived from an EMBL/GenBank/DDBJ whole genome shotgun (WGS) entry which is preliminary data.</text>
</comment>
<dbReference type="Proteomes" id="UP000597444">
    <property type="component" value="Unassembled WGS sequence"/>
</dbReference>
<gene>
    <name evidence="2" type="ORF">KSF_100730</name>
</gene>
<feature type="domain" description="Transposase IS701-like DDE" evidence="1">
    <location>
        <begin position="16"/>
        <end position="64"/>
    </location>
</feature>
<dbReference type="RefSeq" id="WP_236065259.1">
    <property type="nucleotide sequence ID" value="NZ_BNJK01000002.1"/>
</dbReference>
<evidence type="ECO:0000259" key="1">
    <source>
        <dbReference type="Pfam" id="PF13546"/>
    </source>
</evidence>
<evidence type="ECO:0000313" key="2">
    <source>
        <dbReference type="EMBL" id="GHP00026.1"/>
    </source>
</evidence>
<keyword evidence="3" id="KW-1185">Reference proteome</keyword>
<evidence type="ECO:0000313" key="3">
    <source>
        <dbReference type="Proteomes" id="UP000597444"/>
    </source>
</evidence>
<reference evidence="2" key="1">
    <citation type="submission" date="2020-10" db="EMBL/GenBank/DDBJ databases">
        <title>Taxonomic study of unclassified bacteria belonging to the class Ktedonobacteria.</title>
        <authorList>
            <person name="Yabe S."/>
            <person name="Wang C.M."/>
            <person name="Zheng Y."/>
            <person name="Sakai Y."/>
            <person name="Cavaletti L."/>
            <person name="Monciardini P."/>
            <person name="Donadio S."/>
        </authorList>
    </citation>
    <scope>NUCLEOTIDE SEQUENCE</scope>
    <source>
        <strain evidence="2">ID150040</strain>
    </source>
</reference>
<sequence>MSAEYLADDPASSTPFYWPVSVQPFLPESWTQDTERRKLAQVPEAITQQTKPEIALSLLDRAAMGRADLGGGSGCGVWRQSELSPGPR</sequence>
<name>A0A8J3IWY7_9CHLR</name>
<dbReference type="Pfam" id="PF13546">
    <property type="entry name" value="DDE_5"/>
    <property type="match status" value="1"/>
</dbReference>
<protein>
    <recommendedName>
        <fullName evidence="1">Transposase IS701-like DDE domain-containing protein</fullName>
    </recommendedName>
</protein>
<dbReference type="AlphaFoldDB" id="A0A8J3IWY7"/>